<organism evidence="3 4">
    <name type="scientific">Puccinia graminis f. sp. tritici</name>
    <dbReference type="NCBI Taxonomy" id="56615"/>
    <lineage>
        <taxon>Eukaryota</taxon>
        <taxon>Fungi</taxon>
        <taxon>Dikarya</taxon>
        <taxon>Basidiomycota</taxon>
        <taxon>Pucciniomycotina</taxon>
        <taxon>Pucciniomycetes</taxon>
        <taxon>Pucciniales</taxon>
        <taxon>Pucciniaceae</taxon>
        <taxon>Puccinia</taxon>
    </lineage>
</organism>
<gene>
    <name evidence="3" type="ORF">PGTUg99_012271</name>
</gene>
<dbReference type="AlphaFoldDB" id="A0A5B0RKM8"/>
<comment type="caution">
    <text evidence="3">The sequence shown here is derived from an EMBL/GenBank/DDBJ whole genome shotgun (WGS) entry which is preliminary data.</text>
</comment>
<feature type="region of interest" description="Disordered" evidence="1">
    <location>
        <begin position="1"/>
        <end position="135"/>
    </location>
</feature>
<protein>
    <recommendedName>
        <fullName evidence="2">HAT C-terminal dimerisation domain-containing protein</fullName>
    </recommendedName>
</protein>
<dbReference type="Pfam" id="PF05699">
    <property type="entry name" value="Dimer_Tnp_hAT"/>
    <property type="match status" value="1"/>
</dbReference>
<sequence length="344" mass="38751">MALVVNAGLKELGLESPPPPKLKKAFLGSFPYSNKMPKITEEDEDGNEGDDEDDDSNDGRSDCTEDEKENSDDDDNDDDEDDDDDNDDGTEDKGENGKKDGEKNGKKDGEKNGKKEGKKDGNKSSSKANRNDSNDLNELNTALDFVVKKITGSCVWRQEFERRAAGKDLKNLIAGYGIRWNIKYESRTRAYDARDKLEIYQDKALECETLIMATLLHPSFRLGLFTHCWPEKADVAKKLLEKEFAKRVEVLKKKKEDNIQIVEKKTPPVEEDDIFEMFSKPAKSTEENKELEVYINNMDPLPAISTKCPKELLLWWKDHASTYPVLASLAKDYLASSASSCAVC</sequence>
<evidence type="ECO:0000313" key="3">
    <source>
        <dbReference type="EMBL" id="KAA1125244.1"/>
    </source>
</evidence>
<feature type="compositionally biased region" description="Acidic residues" evidence="1">
    <location>
        <begin position="41"/>
        <end position="56"/>
    </location>
</feature>
<proteinExistence type="predicted"/>
<dbReference type="Proteomes" id="UP000325313">
    <property type="component" value="Unassembled WGS sequence"/>
</dbReference>
<accession>A0A5B0RKM8</accession>
<reference evidence="3 4" key="1">
    <citation type="submission" date="2019-05" db="EMBL/GenBank/DDBJ databases">
        <title>Emergence of the Ug99 lineage of the wheat stem rust pathogen through somatic hybridization.</title>
        <authorList>
            <person name="Li F."/>
            <person name="Upadhyaya N.M."/>
            <person name="Sperschneider J."/>
            <person name="Matny O."/>
            <person name="Nguyen-Phuc H."/>
            <person name="Mago R."/>
            <person name="Raley C."/>
            <person name="Miller M.E."/>
            <person name="Silverstein K.A.T."/>
            <person name="Henningsen E."/>
            <person name="Hirsch C.D."/>
            <person name="Visser B."/>
            <person name="Pretorius Z.A."/>
            <person name="Steffenson B.J."/>
            <person name="Schwessinger B."/>
            <person name="Dodds P.N."/>
            <person name="Figueroa M."/>
        </authorList>
    </citation>
    <scope>NUCLEOTIDE SEQUENCE [LARGE SCALE GENOMIC DNA]</scope>
    <source>
        <strain evidence="3 4">Ug99</strain>
    </source>
</reference>
<feature type="compositionally biased region" description="Acidic residues" evidence="1">
    <location>
        <begin position="64"/>
        <end position="90"/>
    </location>
</feature>
<dbReference type="EMBL" id="VDEP01000181">
    <property type="protein sequence ID" value="KAA1125244.1"/>
    <property type="molecule type" value="Genomic_DNA"/>
</dbReference>
<dbReference type="GO" id="GO:0046983">
    <property type="term" value="F:protein dimerization activity"/>
    <property type="evidence" value="ECO:0007669"/>
    <property type="project" value="InterPro"/>
</dbReference>
<dbReference type="InterPro" id="IPR012337">
    <property type="entry name" value="RNaseH-like_sf"/>
</dbReference>
<evidence type="ECO:0000259" key="2">
    <source>
        <dbReference type="Pfam" id="PF05699"/>
    </source>
</evidence>
<feature type="domain" description="HAT C-terminal dimerisation" evidence="2">
    <location>
        <begin position="309"/>
        <end position="342"/>
    </location>
</feature>
<evidence type="ECO:0000313" key="4">
    <source>
        <dbReference type="Proteomes" id="UP000325313"/>
    </source>
</evidence>
<dbReference type="InterPro" id="IPR008906">
    <property type="entry name" value="HATC_C_dom"/>
</dbReference>
<feature type="compositionally biased region" description="Basic and acidic residues" evidence="1">
    <location>
        <begin position="91"/>
        <end position="122"/>
    </location>
</feature>
<evidence type="ECO:0000256" key="1">
    <source>
        <dbReference type="SAM" id="MobiDB-lite"/>
    </source>
</evidence>
<name>A0A5B0RKM8_PUCGR</name>
<dbReference type="SUPFAM" id="SSF53098">
    <property type="entry name" value="Ribonuclease H-like"/>
    <property type="match status" value="1"/>
</dbReference>